<dbReference type="InterPro" id="IPR002078">
    <property type="entry name" value="Sigma_54_int"/>
</dbReference>
<dbReference type="InterPro" id="IPR009057">
    <property type="entry name" value="Homeodomain-like_sf"/>
</dbReference>
<dbReference type="SUPFAM" id="SSF52540">
    <property type="entry name" value="P-loop containing nucleoside triphosphate hydrolases"/>
    <property type="match status" value="1"/>
</dbReference>
<dbReference type="InterPro" id="IPR025662">
    <property type="entry name" value="Sigma_54_int_dom_ATP-bd_1"/>
</dbReference>
<dbReference type="GO" id="GO:0003677">
    <property type="term" value="F:DNA binding"/>
    <property type="evidence" value="ECO:0007669"/>
    <property type="project" value="UniProtKB-KW"/>
</dbReference>
<evidence type="ECO:0000256" key="4">
    <source>
        <dbReference type="ARBA" id="ARBA00023125"/>
    </source>
</evidence>
<feature type="domain" description="Sigma-54 factor interaction" evidence="6">
    <location>
        <begin position="29"/>
        <end position="257"/>
    </location>
</feature>
<dbReference type="CDD" id="cd00009">
    <property type="entry name" value="AAA"/>
    <property type="match status" value="1"/>
</dbReference>
<dbReference type="PROSITE" id="PS00676">
    <property type="entry name" value="SIGMA54_INTERACT_2"/>
    <property type="match status" value="1"/>
</dbReference>
<dbReference type="InterPro" id="IPR025944">
    <property type="entry name" value="Sigma_54_int_dom_CS"/>
</dbReference>
<comment type="caution">
    <text evidence="7">The sequence shown here is derived from an EMBL/GenBank/DDBJ whole genome shotgun (WGS) entry which is preliminary data.</text>
</comment>
<evidence type="ECO:0000256" key="2">
    <source>
        <dbReference type="ARBA" id="ARBA00022840"/>
    </source>
</evidence>
<reference evidence="7" key="1">
    <citation type="submission" date="2019-11" db="EMBL/GenBank/DDBJ databases">
        <title>Genomes of ocular Pseudomonas aeruginosa isolates.</title>
        <authorList>
            <person name="Khan M."/>
            <person name="Rice S.A."/>
            <person name="Willcox M.D.P."/>
            <person name="Stapleton F."/>
        </authorList>
    </citation>
    <scope>NUCLEOTIDE SEQUENCE</scope>
    <source>
        <strain evidence="7">PA206</strain>
    </source>
</reference>
<dbReference type="InterPro" id="IPR003593">
    <property type="entry name" value="AAA+_ATPase"/>
</dbReference>
<dbReference type="PROSITE" id="PS50045">
    <property type="entry name" value="SIGMA54_INTERACT_4"/>
    <property type="match status" value="1"/>
</dbReference>
<evidence type="ECO:0000256" key="1">
    <source>
        <dbReference type="ARBA" id="ARBA00022741"/>
    </source>
</evidence>
<dbReference type="RefSeq" id="WP_033968304.1">
    <property type="nucleotide sequence ID" value="NZ_BSBA01000010.1"/>
</dbReference>
<keyword evidence="1" id="KW-0547">Nucleotide-binding</keyword>
<keyword evidence="2" id="KW-0067">ATP-binding</keyword>
<dbReference type="SUPFAM" id="SSF46689">
    <property type="entry name" value="Homeodomain-like"/>
    <property type="match status" value="1"/>
</dbReference>
<keyword evidence="4" id="KW-0238">DNA-binding</keyword>
<dbReference type="PANTHER" id="PTHR32071:SF21">
    <property type="entry name" value="TRANSCRIPTIONAL REGULATORY PROTEIN FLGR"/>
    <property type="match status" value="1"/>
</dbReference>
<dbReference type="PROSITE" id="PS00688">
    <property type="entry name" value="SIGMA54_INTERACT_3"/>
    <property type="match status" value="1"/>
</dbReference>
<dbReference type="SMART" id="SM00382">
    <property type="entry name" value="AAA"/>
    <property type="match status" value="1"/>
</dbReference>
<dbReference type="Gene3D" id="3.40.50.300">
    <property type="entry name" value="P-loop containing nucleotide triphosphate hydrolases"/>
    <property type="match status" value="1"/>
</dbReference>
<dbReference type="AlphaFoldDB" id="A0A6A9K6T6"/>
<evidence type="ECO:0000256" key="3">
    <source>
        <dbReference type="ARBA" id="ARBA00023015"/>
    </source>
</evidence>
<evidence type="ECO:0000256" key="5">
    <source>
        <dbReference type="ARBA" id="ARBA00023163"/>
    </source>
</evidence>
<dbReference type="Pfam" id="PF25601">
    <property type="entry name" value="AAA_lid_14"/>
    <property type="match status" value="1"/>
</dbReference>
<name>A0A6A9K6T6_PSEAI</name>
<dbReference type="GO" id="GO:0006355">
    <property type="term" value="P:regulation of DNA-templated transcription"/>
    <property type="evidence" value="ECO:0007669"/>
    <property type="project" value="InterPro"/>
</dbReference>
<protein>
    <submittedName>
        <fullName evidence="7">AAA domain-containing protein</fullName>
    </submittedName>
</protein>
<dbReference type="Pfam" id="PF00158">
    <property type="entry name" value="Sigma54_activat"/>
    <property type="match status" value="1"/>
</dbReference>
<proteinExistence type="predicted"/>
<dbReference type="GO" id="GO:0005524">
    <property type="term" value="F:ATP binding"/>
    <property type="evidence" value="ECO:0007669"/>
    <property type="project" value="UniProtKB-KW"/>
</dbReference>
<accession>A0A6A9K6T6</accession>
<keyword evidence="3" id="KW-0805">Transcription regulation</keyword>
<dbReference type="EMBL" id="WOAJ01000022">
    <property type="protein sequence ID" value="MUI62026.1"/>
    <property type="molecule type" value="Genomic_DNA"/>
</dbReference>
<evidence type="ECO:0000313" key="7">
    <source>
        <dbReference type="EMBL" id="MUI62026.1"/>
    </source>
</evidence>
<gene>
    <name evidence="7" type="ORF">GNQ20_29860</name>
</gene>
<dbReference type="FunFam" id="3.40.50.300:FF:000006">
    <property type="entry name" value="DNA-binding transcriptional regulator NtrC"/>
    <property type="match status" value="1"/>
</dbReference>
<dbReference type="InterPro" id="IPR058031">
    <property type="entry name" value="AAA_lid_NorR"/>
</dbReference>
<dbReference type="InterPro" id="IPR025943">
    <property type="entry name" value="Sigma_54_int_dom_ATP-bd_2"/>
</dbReference>
<keyword evidence="5" id="KW-0804">Transcription</keyword>
<dbReference type="PROSITE" id="PS00675">
    <property type="entry name" value="SIGMA54_INTERACT_1"/>
    <property type="match status" value="1"/>
</dbReference>
<evidence type="ECO:0000259" key="6">
    <source>
        <dbReference type="PROSITE" id="PS50045"/>
    </source>
</evidence>
<dbReference type="Gene3D" id="1.10.8.60">
    <property type="match status" value="1"/>
</dbReference>
<dbReference type="InterPro" id="IPR027417">
    <property type="entry name" value="P-loop_NTPase"/>
</dbReference>
<dbReference type="PANTHER" id="PTHR32071">
    <property type="entry name" value="TRANSCRIPTIONAL REGULATORY PROTEIN"/>
    <property type="match status" value="1"/>
</dbReference>
<organism evidence="7">
    <name type="scientific">Pseudomonas aeruginosa</name>
    <dbReference type="NCBI Taxonomy" id="287"/>
    <lineage>
        <taxon>Bacteria</taxon>
        <taxon>Pseudomonadati</taxon>
        <taxon>Pseudomonadota</taxon>
        <taxon>Gammaproteobacteria</taxon>
        <taxon>Pseudomonadales</taxon>
        <taxon>Pseudomonadaceae</taxon>
        <taxon>Pseudomonas</taxon>
    </lineage>
</organism>
<sequence length="358" mass="39014">MSQSPWGATPVLTLPQGEKQPLSIRAKALVFADPRSRQLLEFLDRVGPSEVPVLVNGETGTGKELVARYIHAASGRKGAFVAVNCGAINENLAESELFGHEAGAFSGATGRRAGWFEEADGGTLFLDEIGDLPMPLQVKLLRALQEQEIVRVGSRKPIKVDIRLVTATNVDLEQAVDAGNFRLDLFYRINVAQARVLPLRERPLDIMPLVEHFRRIYAQRLKIAEPMFSEAAVGALLDYAWPGNIRELENVVHLALLVAGENVVRPGHLKFSAALSGPRGAAGGAAGLPQEIIREQLQRLFEVPGDSLLHDLEDLIVRESFAHCGFNQLRSAALLGISRNAMRTLLVNHGLLKGRAKA</sequence>